<protein>
    <recommendedName>
        <fullName evidence="1">Ribosomal RNA small subunit methyltransferase J</fullName>
        <ecNumber evidence="1">2.1.1.242</ecNumber>
    </recommendedName>
    <alternativeName>
        <fullName evidence="1">16S rRNA m2G1516 methyltransferase</fullName>
    </alternativeName>
    <alternativeName>
        <fullName evidence="1">rRNA (guanine-N(2)-)-methyltransferase</fullName>
    </alternativeName>
</protein>
<name>A0ABN4HPU0_9COXI</name>
<accession>A0ABN4HPU0</accession>
<keyword evidence="1" id="KW-0949">S-adenosyl-L-methionine</keyword>
<comment type="similarity">
    <text evidence="1">Belongs to the methyltransferase superfamily. RsmJ family.</text>
</comment>
<dbReference type="Proteomes" id="UP000063965">
    <property type="component" value="Chromosome"/>
</dbReference>
<keyword evidence="1" id="KW-0698">rRNA processing</keyword>
<dbReference type="PANTHER" id="PTHR36112:SF1">
    <property type="entry name" value="RIBOSOMAL RNA SMALL SUBUNIT METHYLTRANSFERASE J"/>
    <property type="match status" value="1"/>
</dbReference>
<feature type="binding site" evidence="1">
    <location>
        <begin position="108"/>
        <end position="109"/>
    </location>
    <ligand>
        <name>S-adenosyl-L-methionine</name>
        <dbReference type="ChEBI" id="CHEBI:59789"/>
    </ligand>
</feature>
<evidence type="ECO:0000313" key="2">
    <source>
        <dbReference type="EMBL" id="AKQ33176.1"/>
    </source>
</evidence>
<dbReference type="SUPFAM" id="SSF53335">
    <property type="entry name" value="S-adenosyl-L-methionine-dependent methyltransferases"/>
    <property type="match status" value="1"/>
</dbReference>
<dbReference type="GO" id="GO:0032259">
    <property type="term" value="P:methylation"/>
    <property type="evidence" value="ECO:0007669"/>
    <property type="project" value="UniProtKB-KW"/>
</dbReference>
<dbReference type="GO" id="GO:0008168">
    <property type="term" value="F:methyltransferase activity"/>
    <property type="evidence" value="ECO:0007669"/>
    <property type="project" value="UniProtKB-KW"/>
</dbReference>
<dbReference type="Pfam" id="PF04445">
    <property type="entry name" value="SAM_MT"/>
    <property type="match status" value="1"/>
</dbReference>
<evidence type="ECO:0000313" key="3">
    <source>
        <dbReference type="Proteomes" id="UP000063965"/>
    </source>
</evidence>
<keyword evidence="3" id="KW-1185">Reference proteome</keyword>
<comment type="subcellular location">
    <subcellularLocation>
        <location evidence="1">Cytoplasm</location>
    </subcellularLocation>
</comment>
<dbReference type="HAMAP" id="MF_01523">
    <property type="entry name" value="16SrRNA_methyltr_J"/>
    <property type="match status" value="1"/>
</dbReference>
<keyword evidence="1" id="KW-0963">Cytoplasm</keyword>
<dbReference type="EC" id="2.1.1.242" evidence="1"/>
<dbReference type="EMBL" id="CP011126">
    <property type="protein sequence ID" value="AKQ33176.1"/>
    <property type="molecule type" value="Genomic_DNA"/>
</dbReference>
<proteinExistence type="inferred from homology"/>
<comment type="caution">
    <text evidence="1">Lacks conserved residue(s) required for the propagation of feature annotation.</text>
</comment>
<evidence type="ECO:0000256" key="1">
    <source>
        <dbReference type="HAMAP-Rule" id="MF_01523"/>
    </source>
</evidence>
<keyword evidence="1" id="KW-0808">Transferase</keyword>
<organism evidence="2 3">
    <name type="scientific">Candidatus Coxiella mudrowiae</name>
    <dbReference type="NCBI Taxonomy" id="2054173"/>
    <lineage>
        <taxon>Bacteria</taxon>
        <taxon>Pseudomonadati</taxon>
        <taxon>Pseudomonadota</taxon>
        <taxon>Gammaproteobacteria</taxon>
        <taxon>Legionellales</taxon>
        <taxon>Coxiellaceae</taxon>
        <taxon>Coxiella</taxon>
    </lineage>
</organism>
<gene>
    <name evidence="1 2" type="primary">rsmJ</name>
    <name evidence="2" type="ORF">CleRT_00900</name>
</gene>
<feature type="binding site" evidence="1">
    <location>
        <position position="175"/>
    </location>
    <ligand>
        <name>S-adenosyl-L-methionine</name>
        <dbReference type="ChEBI" id="CHEBI:59789"/>
    </ligand>
</feature>
<sequence>MTDTIAVTCLDESRQQYAEKLATKLKLALVTHTTKNYPILLTVMPSHIELRSTDPKAPGPVYVDFLKGALAHRHLFGGGRRGQLIARAVGLKTYSHPTVLDLTAGLGRDAFILATLGCNVTMLERNPIIAALLKEGLARAQTAEWFKSLKLKLIETEAQSYLLKLKTSYDVIYTDPMYPIGKKSALVKKEMRVLRHVVGKDEDAPQLLEIALKKAKYRVVVKRPRLALKLTDANPTVFYKGKSSRFDVYLISDLKPVITLQKKSRNRR</sequence>
<keyword evidence="1 2" id="KW-0489">Methyltransferase</keyword>
<dbReference type="InterPro" id="IPR007536">
    <property type="entry name" value="16SrRNA_methylTrfase_J"/>
</dbReference>
<reference evidence="2 3" key="1">
    <citation type="journal article" date="2015" name="Genome Biol. Evol.">
        <title>Distinctive Genome Reduction Rates Revealed by Genomic Analyses of Two Coxiella-Like Endosymbionts in Ticks.</title>
        <authorList>
            <person name="Gottlieb Y."/>
            <person name="Lalzar I."/>
            <person name="Klasson L."/>
        </authorList>
    </citation>
    <scope>NUCLEOTIDE SEQUENCE [LARGE SCALE GENOMIC DNA]</scope>
    <source>
        <strain evidence="2 3">CRt</strain>
    </source>
</reference>
<comment type="function">
    <text evidence="1">Specifically methylates the guanosine in position 1516 of 16S rRNA.</text>
</comment>
<dbReference type="RefSeq" id="WP_048874785.1">
    <property type="nucleotide sequence ID" value="NZ_CP011126.1"/>
</dbReference>
<dbReference type="Gene3D" id="3.40.50.150">
    <property type="entry name" value="Vaccinia Virus protein VP39"/>
    <property type="match status" value="1"/>
</dbReference>
<dbReference type="PANTHER" id="PTHR36112">
    <property type="entry name" value="RIBOSOMAL RNA SMALL SUBUNIT METHYLTRANSFERASE J"/>
    <property type="match status" value="1"/>
</dbReference>
<feature type="binding site" evidence="1">
    <location>
        <begin position="124"/>
        <end position="125"/>
    </location>
    <ligand>
        <name>S-adenosyl-L-methionine</name>
        <dbReference type="ChEBI" id="CHEBI:59789"/>
    </ligand>
</feature>
<dbReference type="CDD" id="cd02440">
    <property type="entry name" value="AdoMet_MTases"/>
    <property type="match status" value="1"/>
</dbReference>
<dbReference type="InterPro" id="IPR029063">
    <property type="entry name" value="SAM-dependent_MTases_sf"/>
</dbReference>
<comment type="catalytic activity">
    <reaction evidence="1">
        <text>guanosine(1516) in 16S rRNA + S-adenosyl-L-methionine = N(2)-methylguanosine(1516) in 16S rRNA + S-adenosyl-L-homocysteine + H(+)</text>
        <dbReference type="Rhea" id="RHEA:43220"/>
        <dbReference type="Rhea" id="RHEA-COMP:10412"/>
        <dbReference type="Rhea" id="RHEA-COMP:10413"/>
        <dbReference type="ChEBI" id="CHEBI:15378"/>
        <dbReference type="ChEBI" id="CHEBI:57856"/>
        <dbReference type="ChEBI" id="CHEBI:59789"/>
        <dbReference type="ChEBI" id="CHEBI:74269"/>
        <dbReference type="ChEBI" id="CHEBI:74481"/>
        <dbReference type="EC" id="2.1.1.242"/>
    </reaction>
</comment>